<comment type="caution">
    <text evidence="2">The sequence shown here is derived from an EMBL/GenBank/DDBJ whole genome shotgun (WGS) entry which is preliminary data.</text>
</comment>
<evidence type="ECO:0000313" key="3">
    <source>
        <dbReference type="Proteomes" id="UP001412067"/>
    </source>
</evidence>
<dbReference type="PROSITE" id="PS51757">
    <property type="entry name" value="TH1"/>
    <property type="match status" value="1"/>
</dbReference>
<accession>A0ABR2LJK4</accession>
<name>A0ABR2LJK4_9ASPA</name>
<organism evidence="2 3">
    <name type="scientific">Platanthera guangdongensis</name>
    <dbReference type="NCBI Taxonomy" id="2320717"/>
    <lineage>
        <taxon>Eukaryota</taxon>
        <taxon>Viridiplantae</taxon>
        <taxon>Streptophyta</taxon>
        <taxon>Embryophyta</taxon>
        <taxon>Tracheophyta</taxon>
        <taxon>Spermatophyta</taxon>
        <taxon>Magnoliopsida</taxon>
        <taxon>Liliopsida</taxon>
        <taxon>Asparagales</taxon>
        <taxon>Orchidaceae</taxon>
        <taxon>Orchidoideae</taxon>
        <taxon>Orchideae</taxon>
        <taxon>Orchidinae</taxon>
        <taxon>Platanthera</taxon>
    </lineage>
</organism>
<dbReference type="InterPro" id="IPR010926">
    <property type="entry name" value="Myosin_TH1"/>
</dbReference>
<gene>
    <name evidence="2" type="ORF">KSP40_PGU005944</name>
</gene>
<dbReference type="Proteomes" id="UP001412067">
    <property type="component" value="Unassembled WGS sequence"/>
</dbReference>
<proteinExistence type="predicted"/>
<evidence type="ECO:0000259" key="1">
    <source>
        <dbReference type="PROSITE" id="PS51757"/>
    </source>
</evidence>
<feature type="domain" description="TH1" evidence="1">
    <location>
        <begin position="24"/>
        <end position="216"/>
    </location>
</feature>
<sequence length="239" mass="26780">MESDGSARGEKLPENPLPFMGMKVPRRIYLHSEDCKGDYVGVSSDPYLSNILRKQGDHKILFADKVMRFTGTGKIKGRILLITDFAIYLIDPDSDVLKRRISLAAIDKLCTSELNDNFLAIIIPTEYDCLIASTRKTEIVNVLLEATKNTSQYELEYFRSNRPVPGKVRFRYDTRTIRMDTRNIALLGFPSFFHRPTAASAANPAASVDLATATSKDPAAALVSHCRSCFLCRSCCRCR</sequence>
<evidence type="ECO:0000313" key="2">
    <source>
        <dbReference type="EMBL" id="KAK8942030.1"/>
    </source>
</evidence>
<dbReference type="Pfam" id="PF06017">
    <property type="entry name" value="Myosin_TH1"/>
    <property type="match status" value="1"/>
</dbReference>
<dbReference type="PANTHER" id="PTHR34969:SF1">
    <property type="entry name" value="TH1 DOMAIN-CONTAINING PROTEIN"/>
    <property type="match status" value="1"/>
</dbReference>
<keyword evidence="3" id="KW-1185">Reference proteome</keyword>
<dbReference type="EMBL" id="JBBWWR010000019">
    <property type="protein sequence ID" value="KAK8942030.1"/>
    <property type="molecule type" value="Genomic_DNA"/>
</dbReference>
<dbReference type="PANTHER" id="PTHR34969">
    <property type="entry name" value="OS01G0621700 PROTEIN"/>
    <property type="match status" value="1"/>
</dbReference>
<reference evidence="2 3" key="1">
    <citation type="journal article" date="2022" name="Nat. Plants">
        <title>Genomes of leafy and leafless Platanthera orchids illuminate the evolution of mycoheterotrophy.</title>
        <authorList>
            <person name="Li M.H."/>
            <person name="Liu K.W."/>
            <person name="Li Z."/>
            <person name="Lu H.C."/>
            <person name="Ye Q.L."/>
            <person name="Zhang D."/>
            <person name="Wang J.Y."/>
            <person name="Li Y.F."/>
            <person name="Zhong Z.M."/>
            <person name="Liu X."/>
            <person name="Yu X."/>
            <person name="Liu D.K."/>
            <person name="Tu X.D."/>
            <person name="Liu B."/>
            <person name="Hao Y."/>
            <person name="Liao X.Y."/>
            <person name="Jiang Y.T."/>
            <person name="Sun W.H."/>
            <person name="Chen J."/>
            <person name="Chen Y.Q."/>
            <person name="Ai Y."/>
            <person name="Zhai J.W."/>
            <person name="Wu S.S."/>
            <person name="Zhou Z."/>
            <person name="Hsiao Y.Y."/>
            <person name="Wu W.L."/>
            <person name="Chen Y.Y."/>
            <person name="Lin Y.F."/>
            <person name="Hsu J.L."/>
            <person name="Li C.Y."/>
            <person name="Wang Z.W."/>
            <person name="Zhao X."/>
            <person name="Zhong W.Y."/>
            <person name="Ma X.K."/>
            <person name="Ma L."/>
            <person name="Huang J."/>
            <person name="Chen G.Z."/>
            <person name="Huang M.Z."/>
            <person name="Huang L."/>
            <person name="Peng D.H."/>
            <person name="Luo Y.B."/>
            <person name="Zou S.Q."/>
            <person name="Chen S.P."/>
            <person name="Lan S."/>
            <person name="Tsai W.C."/>
            <person name="Van de Peer Y."/>
            <person name="Liu Z.J."/>
        </authorList>
    </citation>
    <scope>NUCLEOTIDE SEQUENCE [LARGE SCALE GENOMIC DNA]</scope>
    <source>
        <strain evidence="2">Lor288</strain>
    </source>
</reference>
<protein>
    <recommendedName>
        <fullName evidence="1">TH1 domain-containing protein</fullName>
    </recommendedName>
</protein>